<evidence type="ECO:0000259" key="3">
    <source>
        <dbReference type="Pfam" id="PF10193"/>
    </source>
</evidence>
<keyword evidence="5" id="KW-1185">Reference proteome</keyword>
<dbReference type="EMBL" id="JAEUBE010000375">
    <property type="protein sequence ID" value="KAH3663394.1"/>
    <property type="molecule type" value="Genomic_DNA"/>
</dbReference>
<name>A0A9P8T2Q1_9ASCO</name>
<sequence>MMDLDSLMEELKSGSSDLARLLRRLQGFDKDTQRLRICVALIDQILPVYRVVDSEVRALAVDLLCCRVGISQLLVKTRETVNENSSDLLADIVSSPKFDGILGNEREFSELRGLLTVRVMETLNRASLELHSGRISTVADLYPEWLLEIALRNKVDWRFINSCLRMKKVDYFRKEVFLSLVERFNRKPDYTFLQQLLHSVDGGIDESNAAGFLELLKILNINDWPLVASMVTKSPVHTQKVVTRLMTNAELVLEKQLSLFALKSYIQQTPIGEQERLTNFVLLLLMRLDNAQVMDISTRPVFLNAISNHLESNTNKIRFLGMCVGDVVYQRLNGKPMFNIDEHNRDRDNLMASLEKPIADCSLEEAFVLVRQKSTQLQTLAQEHIIIKPTPVTIDSDPEDSDDDTVPPRKTVPNPVYLKEVVSYLQAESQTDQLAFEKHQAVFKILAPLVRTKLHSQELEFYSESLLDLILGLPNTYKFEEFESWRLSCCIAICVGDFEQATGFLIKCFVTGDLSLNKRILILSCLSLTARERSGIDDSFIAGKDPVPNVGAQKLPEHIHQQFLKYEQEPGETKKELKNISDGLETLQLTGTVTRISARLTNKKPVKTKDTKFINNQLPKMYFLLVSVWQFVDSKTQSGFQVGSFSAILNAHFLKTLALILDCGIPSSIQVLDMIRELTLVLIQQLKQLLVTYENLVMEAVVTCLQTILQYDGGLLQQTLFSQFQTIQECLVIILNNNQLDEQVVNNCRIILGQLDRITPQL</sequence>
<protein>
    <recommendedName>
        <fullName evidence="3">Telomere length regulation protein conserved domain-containing protein</fullName>
    </recommendedName>
</protein>
<feature type="domain" description="Telomere length regulation protein conserved" evidence="3">
    <location>
        <begin position="415"/>
        <end position="530"/>
    </location>
</feature>
<dbReference type="Gene3D" id="1.25.40.720">
    <property type="entry name" value="Telomere length regulation protein 2, C-terminal domain"/>
    <property type="match status" value="2"/>
</dbReference>
<evidence type="ECO:0000256" key="2">
    <source>
        <dbReference type="SAM" id="MobiDB-lite"/>
    </source>
</evidence>
<accession>A0A9P8T2Q1</accession>
<feature type="region of interest" description="Disordered" evidence="2">
    <location>
        <begin position="391"/>
        <end position="410"/>
    </location>
</feature>
<dbReference type="GeneID" id="70237348"/>
<proteinExistence type="inferred from homology"/>
<organism evidence="4 5">
    <name type="scientific">Ogataea philodendri</name>
    <dbReference type="NCBI Taxonomy" id="1378263"/>
    <lineage>
        <taxon>Eukaryota</taxon>
        <taxon>Fungi</taxon>
        <taxon>Dikarya</taxon>
        <taxon>Ascomycota</taxon>
        <taxon>Saccharomycotina</taxon>
        <taxon>Pichiomycetes</taxon>
        <taxon>Pichiales</taxon>
        <taxon>Pichiaceae</taxon>
        <taxon>Ogataea</taxon>
    </lineage>
</organism>
<dbReference type="InterPro" id="IPR051970">
    <property type="entry name" value="TEL2_Regulation"/>
</dbReference>
<dbReference type="AlphaFoldDB" id="A0A9P8T2Q1"/>
<dbReference type="Pfam" id="PF10193">
    <property type="entry name" value="Telomere_reg-2"/>
    <property type="match status" value="1"/>
</dbReference>
<reference evidence="4" key="2">
    <citation type="submission" date="2021-01" db="EMBL/GenBank/DDBJ databases">
        <authorList>
            <person name="Schikora-Tamarit M.A."/>
        </authorList>
    </citation>
    <scope>NUCLEOTIDE SEQUENCE</scope>
    <source>
        <strain evidence="4">CBS6075</strain>
    </source>
</reference>
<dbReference type="GO" id="GO:0005829">
    <property type="term" value="C:cytosol"/>
    <property type="evidence" value="ECO:0007669"/>
    <property type="project" value="TreeGrafter"/>
</dbReference>
<dbReference type="RefSeq" id="XP_046059817.1">
    <property type="nucleotide sequence ID" value="XM_046206562.1"/>
</dbReference>
<evidence type="ECO:0000256" key="1">
    <source>
        <dbReference type="ARBA" id="ARBA00006133"/>
    </source>
</evidence>
<dbReference type="GO" id="GO:0051083">
    <property type="term" value="P:'de novo' cotranslational protein folding"/>
    <property type="evidence" value="ECO:0007669"/>
    <property type="project" value="TreeGrafter"/>
</dbReference>
<dbReference type="GO" id="GO:0042162">
    <property type="term" value="F:telomeric DNA binding"/>
    <property type="evidence" value="ECO:0007669"/>
    <property type="project" value="TreeGrafter"/>
</dbReference>
<dbReference type="InterPro" id="IPR038528">
    <property type="entry name" value="TEL2_C_sf"/>
</dbReference>
<reference evidence="4" key="1">
    <citation type="journal article" date="2021" name="Open Biol.">
        <title>Shared evolutionary footprints suggest mitochondrial oxidative damage underlies multiple complex I losses in fungi.</title>
        <authorList>
            <person name="Schikora-Tamarit M.A."/>
            <person name="Marcet-Houben M."/>
            <person name="Nosek J."/>
            <person name="Gabaldon T."/>
        </authorList>
    </citation>
    <scope>NUCLEOTIDE SEQUENCE</scope>
    <source>
        <strain evidence="4">CBS6075</strain>
    </source>
</reference>
<dbReference type="OrthoDB" id="10258062at2759"/>
<comment type="similarity">
    <text evidence="1">Belongs to the TEL2 family.</text>
</comment>
<dbReference type="InterPro" id="IPR019337">
    <property type="entry name" value="Telomere_length_regulation_dom"/>
</dbReference>
<evidence type="ECO:0000313" key="5">
    <source>
        <dbReference type="Proteomes" id="UP000769157"/>
    </source>
</evidence>
<dbReference type="Proteomes" id="UP000769157">
    <property type="component" value="Unassembled WGS sequence"/>
</dbReference>
<dbReference type="PANTHER" id="PTHR15830:SF10">
    <property type="entry name" value="TELOMERE LENGTH REGULATION PROTEIN TEL2 HOMOLOG"/>
    <property type="match status" value="1"/>
</dbReference>
<feature type="compositionally biased region" description="Acidic residues" evidence="2">
    <location>
        <begin position="396"/>
        <end position="405"/>
    </location>
</feature>
<comment type="caution">
    <text evidence="4">The sequence shown here is derived from an EMBL/GenBank/DDBJ whole genome shotgun (WGS) entry which is preliminary data.</text>
</comment>
<evidence type="ECO:0000313" key="4">
    <source>
        <dbReference type="EMBL" id="KAH3663394.1"/>
    </source>
</evidence>
<gene>
    <name evidence="4" type="ORF">OGAPHI_005384</name>
</gene>
<dbReference type="PANTHER" id="PTHR15830">
    <property type="entry name" value="TELOMERE LENGTH REGULATION PROTEIN TEL2 FAMILY MEMBER"/>
    <property type="match status" value="1"/>
</dbReference>
<dbReference type="GO" id="GO:0051879">
    <property type="term" value="F:Hsp90 protein binding"/>
    <property type="evidence" value="ECO:0007669"/>
    <property type="project" value="TreeGrafter"/>
</dbReference>